<dbReference type="GO" id="GO:0004519">
    <property type="term" value="F:endonuclease activity"/>
    <property type="evidence" value="ECO:0007669"/>
    <property type="project" value="UniProtKB-KW"/>
</dbReference>
<keyword evidence="4" id="KW-1185">Reference proteome</keyword>
<evidence type="ECO:0000256" key="1">
    <source>
        <dbReference type="SAM" id="MobiDB-lite"/>
    </source>
</evidence>
<name>A0AA46THB4_9ACTN</name>
<proteinExistence type="predicted"/>
<gene>
    <name evidence="3" type="ORF">L0C25_22090</name>
</gene>
<keyword evidence="3" id="KW-0540">Nuclease</keyword>
<dbReference type="EMBL" id="CP094970">
    <property type="protein sequence ID" value="UYM05178.1"/>
    <property type="molecule type" value="Genomic_DNA"/>
</dbReference>
<feature type="region of interest" description="Disordered" evidence="1">
    <location>
        <begin position="233"/>
        <end position="266"/>
    </location>
</feature>
<accession>A0AA46THB4</accession>
<evidence type="ECO:0000313" key="4">
    <source>
        <dbReference type="Proteomes" id="UP001164390"/>
    </source>
</evidence>
<dbReference type="AlphaFoldDB" id="A0AA46THB4"/>
<keyword evidence="3" id="KW-0255">Endonuclease</keyword>
<dbReference type="InterPro" id="IPR003615">
    <property type="entry name" value="HNH_nuc"/>
</dbReference>
<protein>
    <submittedName>
        <fullName evidence="3">HNH endonuclease</fullName>
    </submittedName>
</protein>
<dbReference type="Proteomes" id="UP001164390">
    <property type="component" value="Chromosome"/>
</dbReference>
<dbReference type="Pfam" id="PF02720">
    <property type="entry name" value="DUF222"/>
    <property type="match status" value="1"/>
</dbReference>
<evidence type="ECO:0000259" key="2">
    <source>
        <dbReference type="Pfam" id="PF02720"/>
    </source>
</evidence>
<keyword evidence="3" id="KW-0378">Hydrolase</keyword>
<dbReference type="CDD" id="cd00085">
    <property type="entry name" value="HNHc"/>
    <property type="match status" value="1"/>
</dbReference>
<reference evidence="3" key="1">
    <citation type="submission" date="2022-01" db="EMBL/GenBank/DDBJ databases">
        <title>Nocardioidaceae gen. sp. A5X3R13.</title>
        <authorList>
            <person name="Lopez Marin M.A."/>
            <person name="Uhlik O."/>
        </authorList>
    </citation>
    <scope>NUCLEOTIDE SEQUENCE</scope>
    <source>
        <strain evidence="3">A5X3R13</strain>
    </source>
</reference>
<feature type="compositionally biased region" description="Low complexity" evidence="1">
    <location>
        <begin position="234"/>
        <end position="249"/>
    </location>
</feature>
<evidence type="ECO:0000313" key="3">
    <source>
        <dbReference type="EMBL" id="UYM05178.1"/>
    </source>
</evidence>
<dbReference type="KEGG" id="sgrg:L0C25_22090"/>
<dbReference type="InterPro" id="IPR003870">
    <property type="entry name" value="DUF222"/>
</dbReference>
<feature type="domain" description="DUF222" evidence="2">
    <location>
        <begin position="39"/>
        <end position="217"/>
    </location>
</feature>
<dbReference type="RefSeq" id="WP_271633962.1">
    <property type="nucleotide sequence ID" value="NZ_CP094970.1"/>
</dbReference>
<sequence length="427" mass="46750">MDFLDESAADPNVLRLAGAERVHPYGGDGTPDIPEFAVCEVAAALGLANQSAASLVADMLDLRHRLPLLFGCLRNGDVESWRVRRVASGTRELDLETAGRVDERLARAASDGAPVLARMSRSRVRKVIDQIACKDDAEQADDEAAYNLANRSVRISRGPIGVDEISGTLASGAAQRLYARVDEIAGWLGEVDDADGEDRRPKDVRRSIALTMLADHDQVADLFDQVQRLRRQCATDPDTPDNADTPVDADTSDDTDGPGTVPQRSTRLPATVLYVHLDAASGTWSLDGHGPITRTEAVDLVGHSRVTVKPVIDLAENLTYTGYVAPPRLKEQTALANEGYCTFPHCTSSAWRGEYDHIVDYHARGPTDSRNGHRLCKHHHRAKTFGGWTVISPMPGVWVWRSPRARFYHVTEGTTTPLDLDLFRYAA</sequence>
<organism evidence="3 4">
    <name type="scientific">Solicola gregarius</name>
    <dbReference type="NCBI Taxonomy" id="2908642"/>
    <lineage>
        <taxon>Bacteria</taxon>
        <taxon>Bacillati</taxon>
        <taxon>Actinomycetota</taxon>
        <taxon>Actinomycetes</taxon>
        <taxon>Propionibacteriales</taxon>
        <taxon>Nocardioidaceae</taxon>
        <taxon>Solicola</taxon>
    </lineage>
</organism>